<evidence type="ECO:0000313" key="2">
    <source>
        <dbReference type="EMBL" id="NWB48344.1"/>
    </source>
</evidence>
<dbReference type="RefSeq" id="WP_100944259.1">
    <property type="nucleotide sequence ID" value="NZ_JACAPU010000019.1"/>
</dbReference>
<comment type="caution">
    <text evidence="2">The sequence shown here is derived from an EMBL/GenBank/DDBJ whole genome shotgun (WGS) entry which is preliminary data.</text>
</comment>
<protein>
    <submittedName>
        <fullName evidence="2">Uncharacterized protein</fullName>
    </submittedName>
</protein>
<evidence type="ECO:0000313" key="3">
    <source>
        <dbReference type="Proteomes" id="UP000582981"/>
    </source>
</evidence>
<dbReference type="EMBL" id="JACAPU010000019">
    <property type="protein sequence ID" value="NWB48344.1"/>
    <property type="molecule type" value="Genomic_DNA"/>
</dbReference>
<proteinExistence type="predicted"/>
<feature type="signal peptide" evidence="1">
    <location>
        <begin position="1"/>
        <end position="18"/>
    </location>
</feature>
<reference evidence="2 3" key="1">
    <citation type="submission" date="2020-04" db="EMBL/GenBank/DDBJ databases">
        <title>Molecular characterization of pseudomonads from Agaricus bisporus reveal novel blotch 2 pathogens in Western Europe.</title>
        <authorList>
            <person name="Taparia T."/>
            <person name="Krijger M."/>
            <person name="Haynes E."/>
            <person name="Elpinstone J.G."/>
            <person name="Noble R."/>
            <person name="Van Der Wolf J."/>
        </authorList>
    </citation>
    <scope>NUCLEOTIDE SEQUENCE [LARGE SCALE GENOMIC DNA]</scope>
    <source>
        <strain evidence="2 3">F1001</strain>
    </source>
</reference>
<dbReference type="Proteomes" id="UP000582981">
    <property type="component" value="Unassembled WGS sequence"/>
</dbReference>
<feature type="chain" id="PRO_5031217145" evidence="1">
    <location>
        <begin position="19"/>
        <end position="142"/>
    </location>
</feature>
<keyword evidence="1" id="KW-0732">Signal</keyword>
<accession>A0A7Y8BLQ2</accession>
<evidence type="ECO:0000256" key="1">
    <source>
        <dbReference type="SAM" id="SignalP"/>
    </source>
</evidence>
<dbReference type="AlphaFoldDB" id="A0A7Y8BLQ2"/>
<organism evidence="2 3">
    <name type="scientific">Pseudomonas gingeri</name>
    <dbReference type="NCBI Taxonomy" id="117681"/>
    <lineage>
        <taxon>Bacteria</taxon>
        <taxon>Pseudomonadati</taxon>
        <taxon>Pseudomonadota</taxon>
        <taxon>Gammaproteobacteria</taxon>
        <taxon>Pseudomonadales</taxon>
        <taxon>Pseudomonadaceae</taxon>
        <taxon>Pseudomonas</taxon>
    </lineage>
</organism>
<sequence>MFNKIIATLAFVSLHAFAQPALASFTGTDYSGHYTCKGNDSHIGEFTGTVEMKLDSGQSTGEHGAYTFKLTLADNSEYDGFAAANSNSLAMYFAHKDPTLKDYGVGIAPIQSDAEGKISFTKYYYAPEYQDGGHGTEVCVKS</sequence>
<name>A0A7Y8BLQ2_9PSED</name>
<gene>
    <name evidence="2" type="ORF">HX829_17780</name>
</gene>